<dbReference type="RefSeq" id="WP_024765188.1">
    <property type="nucleotide sequence ID" value="NZ_CP049140.1"/>
</dbReference>
<dbReference type="Proteomes" id="UP000501063">
    <property type="component" value="Chromosome"/>
</dbReference>
<evidence type="ECO:0000313" key="1">
    <source>
        <dbReference type="EMBL" id="QIE88062.1"/>
    </source>
</evidence>
<name>A0A6G6IYH1_PSENT</name>
<accession>A0A6G6IYH1</accession>
<gene>
    <name evidence="1" type="ORF">G5B91_18010</name>
</gene>
<reference evidence="1 2" key="1">
    <citation type="submission" date="2020-02" db="EMBL/GenBank/DDBJ databases">
        <title>Integrative conjugative elements (ICEs) and plasmids drive adaptation of Pseudomonas nitroreducens strain HBP1 to wastewater environment.</title>
        <authorList>
            <person name="Sentchilo V."/>
            <person name="Carraro N."/>
            <person name="Bertelli C."/>
            <person name="van der Meer J.R."/>
        </authorList>
    </citation>
    <scope>NUCLEOTIDE SEQUENCE [LARGE SCALE GENOMIC DNA]</scope>
    <source>
        <strain evidence="1 2">HBP1</strain>
    </source>
</reference>
<proteinExistence type="predicted"/>
<organism evidence="1 2">
    <name type="scientific">Pseudomonas nitroreducens</name>
    <dbReference type="NCBI Taxonomy" id="46680"/>
    <lineage>
        <taxon>Bacteria</taxon>
        <taxon>Pseudomonadati</taxon>
        <taxon>Pseudomonadota</taxon>
        <taxon>Gammaproteobacteria</taxon>
        <taxon>Pseudomonadales</taxon>
        <taxon>Pseudomonadaceae</taxon>
        <taxon>Pseudomonas</taxon>
    </lineage>
</organism>
<dbReference type="EMBL" id="CP049140">
    <property type="protein sequence ID" value="QIE88062.1"/>
    <property type="molecule type" value="Genomic_DNA"/>
</dbReference>
<evidence type="ECO:0000313" key="2">
    <source>
        <dbReference type="Proteomes" id="UP000501063"/>
    </source>
</evidence>
<dbReference type="AlphaFoldDB" id="A0A6G6IYH1"/>
<protein>
    <submittedName>
        <fullName evidence="1">Uncharacterized protein</fullName>
    </submittedName>
</protein>
<sequence>MKTPSNTELQWKIEALERQVGALTDMMLFMTAHLAHSAPERADELLLQIRGLQEMDAIWTPEYVALLDRIRRALDGDGMHLDSLR</sequence>
<dbReference type="KEGG" id="pnt:G5B91_18010"/>